<organism evidence="5 6">
    <name type="scientific">Eimeria praecox</name>
    <dbReference type="NCBI Taxonomy" id="51316"/>
    <lineage>
        <taxon>Eukaryota</taxon>
        <taxon>Sar</taxon>
        <taxon>Alveolata</taxon>
        <taxon>Apicomplexa</taxon>
        <taxon>Conoidasida</taxon>
        <taxon>Coccidia</taxon>
        <taxon>Eucoccidiorida</taxon>
        <taxon>Eimeriorina</taxon>
        <taxon>Eimeriidae</taxon>
        <taxon>Eimeria</taxon>
    </lineage>
</organism>
<feature type="domain" description="Tetrapyrrole methylase" evidence="4">
    <location>
        <begin position="3"/>
        <end position="87"/>
    </location>
</feature>
<evidence type="ECO:0000259" key="4">
    <source>
        <dbReference type="Pfam" id="PF00590"/>
    </source>
</evidence>
<proteinExistence type="predicted"/>
<evidence type="ECO:0000256" key="1">
    <source>
        <dbReference type="ARBA" id="ARBA00004006"/>
    </source>
</evidence>
<dbReference type="PANTHER" id="PTHR10882">
    <property type="entry name" value="DIPHTHINE SYNTHASE"/>
    <property type="match status" value="1"/>
</dbReference>
<dbReference type="SUPFAM" id="SSF53790">
    <property type="entry name" value="Tetrapyrrole methylase"/>
    <property type="match status" value="1"/>
</dbReference>
<dbReference type="InterPro" id="IPR014777">
    <property type="entry name" value="4pyrrole_Mease_sub1"/>
</dbReference>
<protein>
    <recommendedName>
        <fullName evidence="2">diphthine methyl ester synthase</fullName>
        <ecNumber evidence="2">2.1.1.314</ecNumber>
    </recommendedName>
</protein>
<evidence type="ECO:0000313" key="5">
    <source>
        <dbReference type="EMBL" id="CDI75106.1"/>
    </source>
</evidence>
<evidence type="ECO:0000256" key="3">
    <source>
        <dbReference type="ARBA" id="ARBA00048752"/>
    </source>
</evidence>
<comment type="function">
    <text evidence="1">S-adenosyl-L-methionine-dependent methyltransferase that catalyzes four methylations of the modified target histidine residue in translation elongation factor 2 (EF-2), to form an intermediate called diphthine methyl ester. The four successive methylation reactions represent the second step of diphthamide biosynthesis.</text>
</comment>
<dbReference type="InterPro" id="IPR000878">
    <property type="entry name" value="4pyrrol_Mease"/>
</dbReference>
<dbReference type="OrthoDB" id="2516at2759"/>
<dbReference type="GO" id="GO:0141133">
    <property type="term" value="F:diphthine methyl ester synthase activity"/>
    <property type="evidence" value="ECO:0007669"/>
    <property type="project" value="UniProtKB-EC"/>
</dbReference>
<reference evidence="5" key="2">
    <citation type="submission" date="2013-10" db="EMBL/GenBank/DDBJ databases">
        <authorList>
            <person name="Aslett M."/>
        </authorList>
    </citation>
    <scope>NUCLEOTIDE SEQUENCE [LARGE SCALE GENOMIC DNA]</scope>
    <source>
        <strain evidence="5">Houghton</strain>
    </source>
</reference>
<dbReference type="EC" id="2.1.1.314" evidence="2"/>
<accession>U6G4G3</accession>
<name>U6G4G3_9EIME</name>
<evidence type="ECO:0000313" key="6">
    <source>
        <dbReference type="Proteomes" id="UP000018201"/>
    </source>
</evidence>
<dbReference type="VEuPathDB" id="ToxoDB:EPH_0004200"/>
<dbReference type="GO" id="GO:0017183">
    <property type="term" value="P:protein histidyl modification to diphthamide"/>
    <property type="evidence" value="ECO:0007669"/>
    <property type="project" value="InterPro"/>
</dbReference>
<dbReference type="Pfam" id="PF00590">
    <property type="entry name" value="TP_methylase"/>
    <property type="match status" value="1"/>
</dbReference>
<dbReference type="EMBL" id="HG690728">
    <property type="protein sequence ID" value="CDI75106.1"/>
    <property type="molecule type" value="Genomic_DNA"/>
</dbReference>
<reference evidence="5" key="1">
    <citation type="submission" date="2013-10" db="EMBL/GenBank/DDBJ databases">
        <title>Genomic analysis of the causative agents of coccidiosis in chickens.</title>
        <authorList>
            <person name="Reid A.J."/>
            <person name="Blake D."/>
            <person name="Billington K."/>
            <person name="Browne H."/>
            <person name="Dunn M."/>
            <person name="Hung S."/>
            <person name="Kawahara F."/>
            <person name="Miranda-Saavedra D."/>
            <person name="Mourier T."/>
            <person name="Nagra H."/>
            <person name="Otto T.D."/>
            <person name="Rawlings N."/>
            <person name="Sanchez A."/>
            <person name="Sanders M."/>
            <person name="Subramaniam C."/>
            <person name="Tay Y."/>
            <person name="Dear P."/>
            <person name="Doerig C."/>
            <person name="Gruber A."/>
            <person name="Parkinson J."/>
            <person name="Shirley M."/>
            <person name="Wan K.L."/>
            <person name="Berriman M."/>
            <person name="Tomley F."/>
            <person name="Pain A."/>
        </authorList>
    </citation>
    <scope>NUCLEOTIDE SEQUENCE [LARGE SCALE GENOMIC DNA]</scope>
    <source>
        <strain evidence="5">Houghton</strain>
    </source>
</reference>
<dbReference type="AlphaFoldDB" id="U6G4G3"/>
<evidence type="ECO:0000256" key="2">
    <source>
        <dbReference type="ARBA" id="ARBA00011927"/>
    </source>
</evidence>
<dbReference type="Proteomes" id="UP000018201">
    <property type="component" value="Unassembled WGS sequence"/>
</dbReference>
<dbReference type="Gene3D" id="3.40.1010.10">
    <property type="entry name" value="Cobalt-precorrin-4 Transmethylase, Domain 1"/>
    <property type="match status" value="1"/>
</dbReference>
<gene>
    <name evidence="5" type="ORF">EPH_0004200</name>
</gene>
<dbReference type="InterPro" id="IPR035996">
    <property type="entry name" value="4pyrrol_Methylase_sf"/>
</dbReference>
<comment type="catalytic activity">
    <reaction evidence="3">
        <text>2-[(3S)-amino-3-carboxypropyl]-L-histidyl-[translation elongation factor 2] + 4 S-adenosyl-L-methionine = diphthine methyl ester-[translation elongation factor 2] + 4 S-adenosyl-L-homocysteine + 3 H(+)</text>
        <dbReference type="Rhea" id="RHEA:42652"/>
        <dbReference type="Rhea" id="RHEA-COMP:9749"/>
        <dbReference type="Rhea" id="RHEA-COMP:10173"/>
        <dbReference type="ChEBI" id="CHEBI:15378"/>
        <dbReference type="ChEBI" id="CHEBI:57856"/>
        <dbReference type="ChEBI" id="CHEBI:59789"/>
        <dbReference type="ChEBI" id="CHEBI:73995"/>
        <dbReference type="ChEBI" id="CHEBI:79005"/>
        <dbReference type="EC" id="2.1.1.314"/>
    </reaction>
</comment>
<dbReference type="InterPro" id="IPR004551">
    <property type="entry name" value="Dphthn_synthase"/>
</dbReference>
<dbReference type="PANTHER" id="PTHR10882:SF0">
    <property type="entry name" value="DIPHTHINE METHYL ESTER SYNTHASE"/>
    <property type="match status" value="1"/>
</dbReference>
<sequence>MVLTLVGLGLNDERDISIRGLEEIRAADIVYLENYTATLNVDTSRLERFFEKPIVLADRDFVEGRAEAMLDAATTKRVVCLVVGDPFWLVG</sequence>
<keyword evidence="6" id="KW-1185">Reference proteome</keyword>